<dbReference type="PANTHER" id="PTHR43188">
    <property type="entry name" value="ACYL-COENZYME A OXIDASE"/>
    <property type="match status" value="1"/>
</dbReference>
<comment type="similarity">
    <text evidence="2 5">Belongs to the acyl-CoA dehydrogenase family.</text>
</comment>
<dbReference type="PROSITE" id="PS00073">
    <property type="entry name" value="ACYL_COA_DH_2"/>
    <property type="match status" value="1"/>
</dbReference>
<evidence type="ECO:0000313" key="9">
    <source>
        <dbReference type="EMBL" id="MBP2388838.1"/>
    </source>
</evidence>
<evidence type="ECO:0000256" key="1">
    <source>
        <dbReference type="ARBA" id="ARBA00001974"/>
    </source>
</evidence>
<feature type="domain" description="Acyl-CoA dehydrogenase/oxidase C-terminal" evidence="6">
    <location>
        <begin position="246"/>
        <end position="386"/>
    </location>
</feature>
<sequence>MNDITDFYLLGESLNDTQRDIQLRVRKFAREDVLPVINDYWERAAFPFELLPKLAKLNVVGTFIEGYGCPGMDRLSAAMVSLEMSRVDGSMNTFLGVQSGLTMGSIALLGDEDQKNHWLPAMAKIEKIGSFALTEPEHGSDSVALETSARREGDHWVLNGKKRWIGNASYADVIVLWARDEADGKVQAFVVERNADGSYPEGYNAEVITGKIGKRAILQPDITITNLKVPAENKLAESSSFKDVGRVLMNTRGNASWESLGHAIAAYECAVEYAKGRIQFGKAIASFQLVQNKLANMLAELTAMQLICFRITNLQEQGKLTGPMASLAKMHTAQKARWICAEARDILGGNGLLLEYHVARHMTDMEVVHTYEGTDSIQSLILGREITGISAFNGAETR</sequence>
<name>A0ABS4XKQ0_9MICC</name>
<evidence type="ECO:0000259" key="6">
    <source>
        <dbReference type="Pfam" id="PF00441"/>
    </source>
</evidence>
<evidence type="ECO:0000256" key="2">
    <source>
        <dbReference type="ARBA" id="ARBA00009347"/>
    </source>
</evidence>
<reference evidence="9 10" key="1">
    <citation type="submission" date="2021-03" db="EMBL/GenBank/DDBJ databases">
        <title>Sequencing the genomes of 1000 actinobacteria strains.</title>
        <authorList>
            <person name="Klenk H.-P."/>
        </authorList>
    </citation>
    <scope>NUCLEOTIDE SEQUENCE [LARGE SCALE GENOMIC DNA]</scope>
    <source>
        <strain evidence="9 10">DSM 15797</strain>
    </source>
</reference>
<dbReference type="EMBL" id="JAGIOF010000004">
    <property type="protein sequence ID" value="MBP2388838.1"/>
    <property type="molecule type" value="Genomic_DNA"/>
</dbReference>
<evidence type="ECO:0000256" key="5">
    <source>
        <dbReference type="RuleBase" id="RU362125"/>
    </source>
</evidence>
<comment type="cofactor">
    <cofactor evidence="1 5">
        <name>FAD</name>
        <dbReference type="ChEBI" id="CHEBI:57692"/>
    </cofactor>
</comment>
<dbReference type="Proteomes" id="UP001296993">
    <property type="component" value="Unassembled WGS sequence"/>
</dbReference>
<dbReference type="InterPro" id="IPR009075">
    <property type="entry name" value="AcylCo_DH/oxidase_C"/>
</dbReference>
<proteinExistence type="inferred from homology"/>
<evidence type="ECO:0000259" key="8">
    <source>
        <dbReference type="Pfam" id="PF02771"/>
    </source>
</evidence>
<dbReference type="EC" id="1.3.8.6" evidence="9"/>
<accession>A0ABS4XKQ0</accession>
<keyword evidence="5 9" id="KW-0560">Oxidoreductase</keyword>
<dbReference type="InterPro" id="IPR006089">
    <property type="entry name" value="Acyl-CoA_DH_CS"/>
</dbReference>
<dbReference type="Pfam" id="PF02770">
    <property type="entry name" value="Acyl-CoA_dh_M"/>
    <property type="match status" value="1"/>
</dbReference>
<dbReference type="InterPro" id="IPR036250">
    <property type="entry name" value="AcylCo_DH-like_C"/>
</dbReference>
<dbReference type="InterPro" id="IPR046373">
    <property type="entry name" value="Acyl-CoA_Oxase/DH_mid-dom_sf"/>
</dbReference>
<dbReference type="InterPro" id="IPR013786">
    <property type="entry name" value="AcylCoA_DH/ox_N"/>
</dbReference>
<dbReference type="InterPro" id="IPR045008">
    <property type="entry name" value="ACX4-like"/>
</dbReference>
<dbReference type="InterPro" id="IPR009100">
    <property type="entry name" value="AcylCoA_DH/oxidase_NM_dom_sf"/>
</dbReference>
<dbReference type="InterPro" id="IPR037069">
    <property type="entry name" value="AcylCoA_DH/ox_N_sf"/>
</dbReference>
<evidence type="ECO:0000256" key="4">
    <source>
        <dbReference type="ARBA" id="ARBA00022827"/>
    </source>
</evidence>
<feature type="domain" description="Acyl-CoA oxidase/dehydrogenase middle" evidence="7">
    <location>
        <begin position="130"/>
        <end position="198"/>
    </location>
</feature>
<dbReference type="Gene3D" id="2.40.110.10">
    <property type="entry name" value="Butyryl-CoA Dehydrogenase, subunit A, domain 2"/>
    <property type="match status" value="1"/>
</dbReference>
<dbReference type="Gene3D" id="1.10.540.10">
    <property type="entry name" value="Acyl-CoA dehydrogenase/oxidase, N-terminal domain"/>
    <property type="match status" value="1"/>
</dbReference>
<dbReference type="SUPFAM" id="SSF56645">
    <property type="entry name" value="Acyl-CoA dehydrogenase NM domain-like"/>
    <property type="match status" value="1"/>
</dbReference>
<dbReference type="GO" id="GO:0004361">
    <property type="term" value="F:glutaryl-CoA dehydrogenase activity"/>
    <property type="evidence" value="ECO:0007669"/>
    <property type="project" value="UniProtKB-EC"/>
</dbReference>
<evidence type="ECO:0000259" key="7">
    <source>
        <dbReference type="Pfam" id="PF02770"/>
    </source>
</evidence>
<evidence type="ECO:0000313" key="10">
    <source>
        <dbReference type="Proteomes" id="UP001296993"/>
    </source>
</evidence>
<protein>
    <submittedName>
        <fullName evidence="9">Glutaryl-CoA dehydrogenase</fullName>
        <ecNumber evidence="9">1.3.8.6</ecNumber>
    </submittedName>
</protein>
<dbReference type="InterPro" id="IPR006091">
    <property type="entry name" value="Acyl-CoA_Oxase/DH_mid-dom"/>
</dbReference>
<comment type="caution">
    <text evidence="9">The sequence shown here is derived from an EMBL/GenBank/DDBJ whole genome shotgun (WGS) entry which is preliminary data.</text>
</comment>
<dbReference type="RefSeq" id="WP_210002738.1">
    <property type="nucleotide sequence ID" value="NZ_BAAAJY010000014.1"/>
</dbReference>
<organism evidence="9 10">
    <name type="scientific">Paeniglutamicibacter kerguelensis</name>
    <dbReference type="NCBI Taxonomy" id="254788"/>
    <lineage>
        <taxon>Bacteria</taxon>
        <taxon>Bacillati</taxon>
        <taxon>Actinomycetota</taxon>
        <taxon>Actinomycetes</taxon>
        <taxon>Micrococcales</taxon>
        <taxon>Micrococcaceae</taxon>
        <taxon>Paeniglutamicibacter</taxon>
    </lineage>
</organism>
<dbReference type="SUPFAM" id="SSF47203">
    <property type="entry name" value="Acyl-CoA dehydrogenase C-terminal domain-like"/>
    <property type="match status" value="1"/>
</dbReference>
<gene>
    <name evidence="9" type="ORF">JOF47_004411</name>
</gene>
<dbReference type="PANTHER" id="PTHR43188:SF1">
    <property type="entry name" value="ACYL-COA DEHYDROGENASE"/>
    <property type="match status" value="1"/>
</dbReference>
<dbReference type="Pfam" id="PF00441">
    <property type="entry name" value="Acyl-CoA_dh_1"/>
    <property type="match status" value="1"/>
</dbReference>
<feature type="domain" description="Acyl-CoA dehydrogenase/oxidase N-terminal" evidence="8">
    <location>
        <begin position="16"/>
        <end position="125"/>
    </location>
</feature>
<keyword evidence="10" id="KW-1185">Reference proteome</keyword>
<dbReference type="Pfam" id="PF02771">
    <property type="entry name" value="Acyl-CoA_dh_N"/>
    <property type="match status" value="1"/>
</dbReference>
<keyword evidence="3 5" id="KW-0285">Flavoprotein</keyword>
<keyword evidence="4 5" id="KW-0274">FAD</keyword>
<dbReference type="Gene3D" id="1.20.140.10">
    <property type="entry name" value="Butyryl-CoA Dehydrogenase, subunit A, domain 3"/>
    <property type="match status" value="1"/>
</dbReference>
<evidence type="ECO:0000256" key="3">
    <source>
        <dbReference type="ARBA" id="ARBA00022630"/>
    </source>
</evidence>